<proteinExistence type="predicted"/>
<keyword evidence="3" id="KW-1185">Reference proteome</keyword>
<organism evidence="2 3">
    <name type="scientific">Thermococcus profundus</name>
    <dbReference type="NCBI Taxonomy" id="49899"/>
    <lineage>
        <taxon>Archaea</taxon>
        <taxon>Methanobacteriati</taxon>
        <taxon>Methanobacteriota</taxon>
        <taxon>Thermococci</taxon>
        <taxon>Thermococcales</taxon>
        <taxon>Thermococcaceae</taxon>
        <taxon>Thermococcus</taxon>
    </lineage>
</organism>
<evidence type="ECO:0000313" key="2">
    <source>
        <dbReference type="EMBL" id="ASJ03693.1"/>
    </source>
</evidence>
<dbReference type="Pfam" id="PF13699">
    <property type="entry name" value="eCIS_core"/>
    <property type="match status" value="1"/>
</dbReference>
<dbReference type="OrthoDB" id="85977at2157"/>
<name>A0A2Z2MDP3_THEPR</name>
<feature type="domain" description="eCIS core" evidence="1">
    <location>
        <begin position="107"/>
        <end position="152"/>
    </location>
</feature>
<gene>
    <name evidence="2" type="ORF">A3L09_02120</name>
</gene>
<evidence type="ECO:0000313" key="3">
    <source>
        <dbReference type="Proteomes" id="UP000250179"/>
    </source>
</evidence>
<dbReference type="AlphaFoldDB" id="A0A2Z2MDP3"/>
<accession>A0A2Z2MDP3</accession>
<dbReference type="Proteomes" id="UP000250179">
    <property type="component" value="Chromosome"/>
</dbReference>
<dbReference type="EMBL" id="CP014862">
    <property type="protein sequence ID" value="ASJ03693.1"/>
    <property type="molecule type" value="Genomic_DNA"/>
</dbReference>
<sequence>MTGLKNHQKILISSILIVLIALNLIEAVQITQPNEDVLSQVSSILEKVEGIRGLEFKEPPKIIVMTRAEAREHFKPGKPDIERMRLEEDVYKMSLLLGPNYPYVHEKVEQSLGWIAATIGDEIYIIKENFLADPDTARRVIAHESVHVLQRQWFNAPYGGPTLDTTKAIQAAIEGDADLVADLYCNETGIPIHKITDLYTRDPVTALGIFPYVFGDRFVAYLYKKGGWELVNSMYSSLPNTTKVVMFPELYLQNWTPIDIRSEVEKLLPENAKVKYSNRMGAYYVFLIYWGHDADRKRALEEARSWEGDWLMMGDMNESGKIRRVLVWKVVFSDHMHAADFKDFLDKITEENHYADFFLISLTGNEVTLKVARDVKEVKQNETETQDEVNLPDVWIKIP</sequence>
<protein>
    <recommendedName>
        <fullName evidence="1">eCIS core domain-containing protein</fullName>
    </recommendedName>
</protein>
<dbReference type="InterPro" id="IPR025295">
    <property type="entry name" value="eCIS_core_dom"/>
</dbReference>
<evidence type="ECO:0000259" key="1">
    <source>
        <dbReference type="Pfam" id="PF13699"/>
    </source>
</evidence>
<dbReference type="KEGG" id="tprf:A3L09_02120"/>
<reference evidence="2 3" key="1">
    <citation type="submission" date="2016-03" db="EMBL/GenBank/DDBJ databases">
        <title>Complete genome sequence of Thermococcus profundus strain DT5432.</title>
        <authorList>
            <person name="Oger P.M."/>
        </authorList>
    </citation>
    <scope>NUCLEOTIDE SEQUENCE [LARGE SCALE GENOMIC DNA]</scope>
    <source>
        <strain evidence="2 3">DT 5432</strain>
    </source>
</reference>